<keyword evidence="1" id="KW-0677">Repeat</keyword>
<sequence length="248" mass="27115">MYKINPREKIPLDSTSQDVTASSVVSSDFSNSVYSNQDHILQHKAGVPSYFNALHVSDFQGYAVTATSLPVVTHGFGGFSTTQELVLKVLCPLSNITRVIGKGGSTIERISKASGSRIEVNDSRTNCGDDECVIIVTATESHDDMKSMAVEAVLLLQESINDDDDAEIVKMQLLVPSKVIGWVIGKCGSVINEIRKRTNANIHISKGNKDDRVEVLGEVRSVRDALIQIVLRLREDVLGDRDTQLLMT</sequence>
<feature type="domain" description="K Homology" evidence="3">
    <location>
        <begin position="167"/>
        <end position="234"/>
    </location>
</feature>
<dbReference type="InterPro" id="IPR004087">
    <property type="entry name" value="KH_dom"/>
</dbReference>
<name>A0ABM1Q6A8_CAMSA</name>
<evidence type="ECO:0000313" key="5">
    <source>
        <dbReference type="RefSeq" id="XP_019082296.1"/>
    </source>
</evidence>
<reference evidence="5" key="2">
    <citation type="submission" date="2025-08" db="UniProtKB">
        <authorList>
            <consortium name="RefSeq"/>
        </authorList>
    </citation>
    <scope>IDENTIFICATION</scope>
    <source>
        <tissue evidence="5">Leaf</tissue>
    </source>
</reference>
<reference evidence="4" key="1">
    <citation type="journal article" date="2014" name="Nat. Commun.">
        <title>The emerging biofuel crop Camelina sativa retains a highly undifferentiated hexaploid genome structure.</title>
        <authorList>
            <person name="Kagale S."/>
            <person name="Koh C."/>
            <person name="Nixon J."/>
            <person name="Bollina V."/>
            <person name="Clarke W.E."/>
            <person name="Tuteja R."/>
            <person name="Spillane C."/>
            <person name="Robinson S.J."/>
            <person name="Links M.G."/>
            <person name="Clarke C."/>
            <person name="Higgins E.E."/>
            <person name="Huebert T."/>
            <person name="Sharpe A.G."/>
            <person name="Parkin I.A."/>
        </authorList>
    </citation>
    <scope>NUCLEOTIDE SEQUENCE [LARGE SCALE GENOMIC DNA]</scope>
    <source>
        <strain evidence="4">cv. DH55</strain>
    </source>
</reference>
<evidence type="ECO:0000259" key="3">
    <source>
        <dbReference type="SMART" id="SM00322"/>
    </source>
</evidence>
<keyword evidence="2" id="KW-0694">RNA-binding</keyword>
<keyword evidence="4" id="KW-1185">Reference proteome</keyword>
<dbReference type="Gene3D" id="3.30.1370.10">
    <property type="entry name" value="K Homology domain, type 1"/>
    <property type="match status" value="2"/>
</dbReference>
<dbReference type="InterPro" id="IPR036612">
    <property type="entry name" value="KH_dom_type_1_sf"/>
</dbReference>
<dbReference type="PANTHER" id="PTHR10288">
    <property type="entry name" value="KH DOMAIN CONTAINING RNA BINDING PROTEIN"/>
    <property type="match status" value="1"/>
</dbReference>
<feature type="domain" description="K Homology" evidence="3">
    <location>
        <begin position="83"/>
        <end position="158"/>
    </location>
</feature>
<dbReference type="SMART" id="SM00322">
    <property type="entry name" value="KH"/>
    <property type="match status" value="2"/>
</dbReference>
<organism evidence="4 5">
    <name type="scientific">Camelina sativa</name>
    <name type="common">False flax</name>
    <name type="synonym">Myagrum sativum</name>
    <dbReference type="NCBI Taxonomy" id="90675"/>
    <lineage>
        <taxon>Eukaryota</taxon>
        <taxon>Viridiplantae</taxon>
        <taxon>Streptophyta</taxon>
        <taxon>Embryophyta</taxon>
        <taxon>Tracheophyta</taxon>
        <taxon>Spermatophyta</taxon>
        <taxon>Magnoliopsida</taxon>
        <taxon>eudicotyledons</taxon>
        <taxon>Gunneridae</taxon>
        <taxon>Pentapetalae</taxon>
        <taxon>rosids</taxon>
        <taxon>malvids</taxon>
        <taxon>Brassicales</taxon>
        <taxon>Brassicaceae</taxon>
        <taxon>Camelineae</taxon>
        <taxon>Camelina</taxon>
    </lineage>
</organism>
<dbReference type="RefSeq" id="XP_019082296.1">
    <property type="nucleotide sequence ID" value="XM_019226751.1"/>
</dbReference>
<dbReference type="Proteomes" id="UP000694864">
    <property type="component" value="Chromosome 6"/>
</dbReference>
<dbReference type="PROSITE" id="PS50084">
    <property type="entry name" value="KH_TYPE_1"/>
    <property type="match status" value="2"/>
</dbReference>
<proteinExistence type="predicted"/>
<evidence type="ECO:0000256" key="1">
    <source>
        <dbReference type="ARBA" id="ARBA00022737"/>
    </source>
</evidence>
<gene>
    <name evidence="5" type="primary">LOC104699366</name>
</gene>
<protein>
    <submittedName>
        <fullName evidence="5">KH domain-containing protein At4g18375-like</fullName>
    </submittedName>
</protein>
<dbReference type="GeneID" id="104699366"/>
<accession>A0ABM1Q6A8</accession>
<dbReference type="Pfam" id="PF00013">
    <property type="entry name" value="KH_1"/>
    <property type="match status" value="2"/>
</dbReference>
<evidence type="ECO:0000313" key="4">
    <source>
        <dbReference type="Proteomes" id="UP000694864"/>
    </source>
</evidence>
<dbReference type="InterPro" id="IPR004088">
    <property type="entry name" value="KH_dom_type_1"/>
</dbReference>
<dbReference type="SUPFAM" id="SSF54791">
    <property type="entry name" value="Eukaryotic type KH-domain (KH-domain type I)"/>
    <property type="match status" value="2"/>
</dbReference>
<evidence type="ECO:0000256" key="2">
    <source>
        <dbReference type="PROSITE-ProRule" id="PRU00117"/>
    </source>
</evidence>